<feature type="region of interest" description="Disordered" evidence="1">
    <location>
        <begin position="120"/>
        <end position="143"/>
    </location>
</feature>
<reference evidence="2 4" key="1">
    <citation type="journal article" date="2021" name="G3 (Bethesda)">
        <title>Genomic diversity, chromosomal rearrangements, and interspecies hybridization in the ogataea polymorpha species complex.</title>
        <authorList>
            <person name="Hanson S.J."/>
            <person name="Cinneide E.O."/>
            <person name="Salzberg L.I."/>
            <person name="Wolfe K.H."/>
            <person name="McGowan J."/>
            <person name="Fitzpatrick D.A."/>
            <person name="Matlin K."/>
        </authorList>
    </citation>
    <scope>NUCLEOTIDE SEQUENCE</scope>
    <source>
        <strain evidence="3">81-436-3</strain>
        <strain evidence="2">83-405-1</strain>
    </source>
</reference>
<sequence length="524" mass="57701">MRLRPEQPSSPPADSDSQSDADSLTETLEQVGRLAFPTFSITPHLPTLPKLAALTRDYNTTSLGRKLAGLNTKKDELARIYAQLSDRGVAGARGDGVACEGPAGQLRPPHVPDVRAVQRPGVSAAAHQGDPEPGPAAAGPAVSDPEADVALVLRKTAVQARRGRRRRERGRRRRGGARPARSRADVLQRRGKHARVRALPAQLQGGVSDVPPMVHLPLLPRPGGAVAPAGAEPDQARAVHVLQHAAAGTALLRRLQPQAERVLLRHVQAVRQRPAEEHLPLRRLRDLSSRARHQPGLFPLQKLQHVHLDRAAGEPQVHRELDALQLPDLRRVHVQLHQEGGVHAVRPPDPPELLRRVHEALVQVSYLLAHDRQHGAAVPRAGQGDRRNEDARRHGRVDERGQVRRLRRQVARAVPLPGAQVRPLPELQHDAAAAAQVGQGRGGRRRRHRHRREAAHHTLAQRQLPVRRQARAAWRAADGQRQHRGLGLGGRLRGQLCARDQQLRELLDHRRRVQGLDQCVATQG</sequence>
<name>A0AAN6DA97_9ASCO</name>
<proteinExistence type="predicted"/>
<evidence type="ECO:0000313" key="5">
    <source>
        <dbReference type="Proteomes" id="UP000738402"/>
    </source>
</evidence>
<evidence type="ECO:0000313" key="3">
    <source>
        <dbReference type="EMBL" id="KAG7768905.1"/>
    </source>
</evidence>
<feature type="compositionally biased region" description="Basic and acidic residues" evidence="1">
    <location>
        <begin position="383"/>
        <end position="402"/>
    </location>
</feature>
<protein>
    <submittedName>
        <fullName evidence="2">Uncharacterized protein</fullName>
    </submittedName>
</protein>
<keyword evidence="4" id="KW-1185">Reference proteome</keyword>
<accession>A0AAN6DA97</accession>
<feature type="compositionally biased region" description="Low complexity" evidence="1">
    <location>
        <begin position="12"/>
        <end position="22"/>
    </location>
</feature>
<feature type="region of interest" description="Disordered" evidence="1">
    <location>
        <begin position="1"/>
        <end position="25"/>
    </location>
</feature>
<dbReference type="Proteomes" id="UP000738402">
    <property type="component" value="Unassembled WGS sequence"/>
</dbReference>
<evidence type="ECO:0000256" key="1">
    <source>
        <dbReference type="SAM" id="MobiDB-lite"/>
    </source>
</evidence>
<feature type="region of interest" description="Disordered" evidence="1">
    <location>
        <begin position="372"/>
        <end position="402"/>
    </location>
</feature>
<feature type="region of interest" description="Disordered" evidence="1">
    <location>
        <begin position="432"/>
        <end position="457"/>
    </location>
</feature>
<evidence type="ECO:0000313" key="2">
    <source>
        <dbReference type="EMBL" id="KAG7730395.1"/>
    </source>
</evidence>
<gene>
    <name evidence="2" type="ORF">KL933_000190</name>
    <name evidence="3" type="ORF">KL946_000188</name>
</gene>
<dbReference type="AlphaFoldDB" id="A0AAN6DA97"/>
<feature type="region of interest" description="Disordered" evidence="1">
    <location>
        <begin position="158"/>
        <end position="195"/>
    </location>
</feature>
<feature type="compositionally biased region" description="Basic residues" evidence="1">
    <location>
        <begin position="161"/>
        <end position="176"/>
    </location>
</feature>
<feature type="compositionally biased region" description="Basic residues" evidence="1">
    <location>
        <begin position="442"/>
        <end position="454"/>
    </location>
</feature>
<evidence type="ECO:0000313" key="4">
    <source>
        <dbReference type="Proteomes" id="UP000697297"/>
    </source>
</evidence>
<dbReference type="EMBL" id="JAHLUN010000001">
    <property type="protein sequence ID" value="KAG7768905.1"/>
    <property type="molecule type" value="Genomic_DNA"/>
</dbReference>
<dbReference type="EMBL" id="JAHLUH010000001">
    <property type="protein sequence ID" value="KAG7730395.1"/>
    <property type="molecule type" value="Genomic_DNA"/>
</dbReference>
<comment type="caution">
    <text evidence="2">The sequence shown here is derived from an EMBL/GenBank/DDBJ whole genome shotgun (WGS) entry which is preliminary data.</text>
</comment>
<organism evidence="2 5">
    <name type="scientific">Ogataea haglerorum</name>
    <dbReference type="NCBI Taxonomy" id="1937702"/>
    <lineage>
        <taxon>Eukaryota</taxon>
        <taxon>Fungi</taxon>
        <taxon>Dikarya</taxon>
        <taxon>Ascomycota</taxon>
        <taxon>Saccharomycotina</taxon>
        <taxon>Pichiomycetes</taxon>
        <taxon>Pichiales</taxon>
        <taxon>Pichiaceae</taxon>
        <taxon>Ogataea</taxon>
    </lineage>
</organism>
<dbReference type="Proteomes" id="UP000697297">
    <property type="component" value="Unassembled WGS sequence"/>
</dbReference>